<evidence type="ECO:0000313" key="8">
    <source>
        <dbReference type="EMBL" id="VCW70074.1"/>
    </source>
</evidence>
<dbReference type="GO" id="GO:0003352">
    <property type="term" value="P:regulation of cilium movement"/>
    <property type="evidence" value="ECO:0007669"/>
    <property type="project" value="TreeGrafter"/>
</dbReference>
<proteinExistence type="predicted"/>
<dbReference type="GO" id="GO:0070286">
    <property type="term" value="P:axonemal dynein complex assembly"/>
    <property type="evidence" value="ECO:0007669"/>
    <property type="project" value="InterPro"/>
</dbReference>
<keyword evidence="5" id="KW-0966">Cell projection</keyword>
<gene>
    <name evidence="8" type="ORF">BN2614_LOCUS1</name>
</gene>
<evidence type="ECO:0000313" key="9">
    <source>
        <dbReference type="Proteomes" id="UP000269945"/>
    </source>
</evidence>
<evidence type="ECO:0000256" key="2">
    <source>
        <dbReference type="ARBA" id="ARBA00022846"/>
    </source>
</evidence>
<dbReference type="AlphaFoldDB" id="A0A9X9PWY3"/>
<evidence type="ECO:0000256" key="4">
    <source>
        <dbReference type="ARBA" id="ARBA00023069"/>
    </source>
</evidence>
<comment type="subcellular location">
    <subcellularLocation>
        <location evidence="1">Cytoplasm</location>
        <location evidence="1">Cytoskeleton</location>
        <location evidence="1">Flagellum axoneme</location>
    </subcellularLocation>
</comment>
<dbReference type="Proteomes" id="UP000269945">
    <property type="component" value="Unassembled WGS sequence"/>
</dbReference>
<dbReference type="GO" id="GO:0005858">
    <property type="term" value="C:axonemal dynein complex"/>
    <property type="evidence" value="ECO:0007669"/>
    <property type="project" value="InterPro"/>
</dbReference>
<dbReference type="GO" id="GO:0060285">
    <property type="term" value="P:cilium-dependent cell motility"/>
    <property type="evidence" value="ECO:0007669"/>
    <property type="project" value="TreeGrafter"/>
</dbReference>
<sequence>MLNTQQVHCAGLIEDKNKLISELQQELKTKDDQYVKDLKKQSDDICLLLERMEEQVKHIMKTFRQELNYIEKAFEVERQEMLASNKKKWERALQAHNAKELEYLMNRIKKVEDYENQLNKQRVWDWEEYNMIKIKLEQDVQVLEQQLQQMKATYQLNQEKLEYNFQVLKKRDEESTVIKSQQKRKINRLHDALNNLRAKYNKQIKHFQEENQSLTSDYKRFVTQFKELQRAMRHFALVDDKQFREIWLMNEEEAKDLISRAFAVDRIIHTHHLGLPWTAPDFWFLRNVGPISQQPRKSAAQILEEVLMQAEEEGTEEGALEAQSYLDLPKQISPRTTRKILMLLCDESVRVATWGCAGRTPAPCVRCAAAAQAGRAICGL</sequence>
<protein>
    <recommendedName>
        <fullName evidence="7">Dynein regulatory complex protein 1/2 N-terminal domain-containing protein</fullName>
    </recommendedName>
</protein>
<accession>A0A9X9PWY3</accession>
<feature type="non-terminal residue" evidence="8">
    <location>
        <position position="380"/>
    </location>
</feature>
<feature type="domain" description="Dynein regulatory complex protein 1/2 N-terminal" evidence="7">
    <location>
        <begin position="1"/>
        <end position="45"/>
    </location>
</feature>
<keyword evidence="2" id="KW-0282">Flagellum</keyword>
<dbReference type="PANTHER" id="PTHR21625:SF1">
    <property type="entry name" value="DYNEIN REGULATORY COMPLEX PROTEIN 1"/>
    <property type="match status" value="1"/>
</dbReference>
<name>A0A9X9PWY3_GULGU</name>
<dbReference type="InterPro" id="IPR039505">
    <property type="entry name" value="DRC1/2_N"/>
</dbReference>
<reference evidence="8 9" key="1">
    <citation type="submission" date="2018-10" db="EMBL/GenBank/DDBJ databases">
        <authorList>
            <person name="Ekblom R."/>
            <person name="Jareborg N."/>
        </authorList>
    </citation>
    <scope>NUCLEOTIDE SEQUENCE [LARGE SCALE GENOMIC DNA]</scope>
    <source>
        <tissue evidence="8">Muscle</tissue>
    </source>
</reference>
<dbReference type="PANTHER" id="PTHR21625">
    <property type="entry name" value="NYD-SP28 PROTEIN"/>
    <property type="match status" value="1"/>
</dbReference>
<evidence type="ECO:0000256" key="6">
    <source>
        <dbReference type="SAM" id="Coils"/>
    </source>
</evidence>
<evidence type="ECO:0000256" key="1">
    <source>
        <dbReference type="ARBA" id="ARBA00004611"/>
    </source>
</evidence>
<keyword evidence="9" id="KW-1185">Reference proteome</keyword>
<dbReference type="InterPro" id="IPR039750">
    <property type="entry name" value="DRC1/DRC2"/>
</dbReference>
<feature type="coiled-coil region" evidence="6">
    <location>
        <begin position="13"/>
        <end position="55"/>
    </location>
</feature>
<keyword evidence="4" id="KW-0969">Cilium</keyword>
<evidence type="ECO:0000259" key="7">
    <source>
        <dbReference type="Pfam" id="PF14772"/>
    </source>
</evidence>
<organism evidence="8 9">
    <name type="scientific">Gulo gulo</name>
    <name type="common">Wolverine</name>
    <name type="synonym">Gluton</name>
    <dbReference type="NCBI Taxonomy" id="48420"/>
    <lineage>
        <taxon>Eukaryota</taxon>
        <taxon>Metazoa</taxon>
        <taxon>Chordata</taxon>
        <taxon>Craniata</taxon>
        <taxon>Vertebrata</taxon>
        <taxon>Euteleostomi</taxon>
        <taxon>Mammalia</taxon>
        <taxon>Eutheria</taxon>
        <taxon>Laurasiatheria</taxon>
        <taxon>Carnivora</taxon>
        <taxon>Caniformia</taxon>
        <taxon>Musteloidea</taxon>
        <taxon>Mustelidae</taxon>
        <taxon>Guloninae</taxon>
        <taxon>Gulo</taxon>
    </lineage>
</organism>
<comment type="caution">
    <text evidence="8">The sequence shown here is derived from an EMBL/GenBank/DDBJ whole genome shotgun (WGS) entry which is preliminary data.</text>
</comment>
<dbReference type="Pfam" id="PF14772">
    <property type="entry name" value="NYD-SP28"/>
    <property type="match status" value="1"/>
</dbReference>
<feature type="coiled-coil region" evidence="6">
    <location>
        <begin position="133"/>
        <end position="217"/>
    </location>
</feature>
<keyword evidence="3 6" id="KW-0175">Coiled coil</keyword>
<evidence type="ECO:0000256" key="5">
    <source>
        <dbReference type="ARBA" id="ARBA00023273"/>
    </source>
</evidence>
<dbReference type="EMBL" id="CYRY02005676">
    <property type="protein sequence ID" value="VCW70074.1"/>
    <property type="molecule type" value="Genomic_DNA"/>
</dbReference>
<evidence type="ECO:0000256" key="3">
    <source>
        <dbReference type="ARBA" id="ARBA00023054"/>
    </source>
</evidence>